<dbReference type="InterPro" id="IPR045107">
    <property type="entry name" value="SAC3/GANP/THP3"/>
</dbReference>
<proteinExistence type="predicted"/>
<protein>
    <recommendedName>
        <fullName evidence="2">SAC3/GANP/THP3 conserved domain-containing protein</fullName>
    </recommendedName>
</protein>
<dbReference type="STRING" id="2018661.A0A2A2KZF3"/>
<dbReference type="Gene3D" id="1.25.40.990">
    <property type="match status" value="1"/>
</dbReference>
<feature type="compositionally biased region" description="Gly residues" evidence="1">
    <location>
        <begin position="16"/>
        <end position="25"/>
    </location>
</feature>
<dbReference type="GO" id="GO:0070390">
    <property type="term" value="C:transcription export complex 2"/>
    <property type="evidence" value="ECO:0007669"/>
    <property type="project" value="TreeGrafter"/>
</dbReference>
<accession>A0A2A2KZF3</accession>
<feature type="compositionally biased region" description="Gly residues" evidence="1">
    <location>
        <begin position="41"/>
        <end position="51"/>
    </location>
</feature>
<dbReference type="GO" id="GO:0005737">
    <property type="term" value="C:cytoplasm"/>
    <property type="evidence" value="ECO:0007669"/>
    <property type="project" value="TreeGrafter"/>
</dbReference>
<dbReference type="PANTHER" id="PTHR12436:SF3">
    <property type="entry name" value="GERMINAL-CENTER ASSOCIATED NUCLEAR PROTEIN"/>
    <property type="match status" value="1"/>
</dbReference>
<feature type="domain" description="SAC3/GANP/THP3 conserved" evidence="2">
    <location>
        <begin position="118"/>
        <end position="402"/>
    </location>
</feature>
<keyword evidence="4" id="KW-1185">Reference proteome</keyword>
<dbReference type="AlphaFoldDB" id="A0A2A2KZF3"/>
<feature type="region of interest" description="Disordered" evidence="1">
    <location>
        <begin position="631"/>
        <end position="653"/>
    </location>
</feature>
<dbReference type="Pfam" id="PF03399">
    <property type="entry name" value="SAC3_GANP"/>
    <property type="match status" value="1"/>
</dbReference>
<reference evidence="3 4" key="1">
    <citation type="journal article" date="2017" name="Curr. Biol.">
        <title>Genome architecture and evolution of a unichromosomal asexual nematode.</title>
        <authorList>
            <person name="Fradin H."/>
            <person name="Zegar C."/>
            <person name="Gutwein M."/>
            <person name="Lucas J."/>
            <person name="Kovtun M."/>
            <person name="Corcoran D."/>
            <person name="Baugh L.R."/>
            <person name="Kiontke K."/>
            <person name="Gunsalus K."/>
            <person name="Fitch D.H."/>
            <person name="Piano F."/>
        </authorList>
    </citation>
    <scope>NUCLEOTIDE SEQUENCE [LARGE SCALE GENOMIC DNA]</scope>
    <source>
        <strain evidence="3">PF1309</strain>
    </source>
</reference>
<dbReference type="OrthoDB" id="21502at2759"/>
<sequence>MNRSREPSPMGSSPNRGGGGGGGTTSGIIRKLKKKPIAGSGHSGVGSGTGTSSGTLGTAISANKDEKSLINLLRALQGRHCASEYEKYMLLDERDKIMYKIRTAGGSSLKALKPCLEMCVEKERYVRIVQNRVSVFEKDNDGKCVPSKMVKEYSRSAADQEMPLPHELRSPQLMELTMDYLLQKVMDEMPNNMDAKTQWYDFLWSRTRAIRKEITQQALVDKTAVRLVEKCTRLHIVVAYLLCDLTSDQFDQRMNTENLGKCLQTLRHLYEDLNRKGIHCPNEAEFRAYDMMLYLNDSNVLRQACQYRPEIRSSEPVRLAIQLATCLQNNNYIKFFRLLTQDASYLQCCICHRYFVALRYSAFCIITKGYRQSAFSVQKLKEMFGYDHLEQTISALEFYGFKPNDEGIVEVSRKFFNKPQTDIAMHHYDWIDDKADGKLSGIVYGPEAYRDVVVPTKLIESFNSSNCYVSDPILQSVLKAAGVSATSSMVSSGAMQAATAWSEDVNKPSNILGTYGSTMSIPLPPHGQNQPVNIFTSHLKQEKPESETSSSGITIQVKNEPAKPKFESASKWGAKNIFGTAISGIQKTKDQPAQVKQESAPIQQPAEKTTSMLKFPGQFSNKPSIFGNAGLGQAPPKKDPPKPLFPSGSSVFSKADPEPSIFKNELPETKSIFGRGLPSTTALNPFKTEPSTSIFAAKPREEPPPVNTLLEQAKQTVDELTEKTISASCNDALKRLISTGIETEMKENLIRKKLESARQITEEIAEETIDRVVYAKLGNLAERELRKEQTRLLDDLSKRILEKTWNDQFMPLLDATTKRVIRKTVVEESKKTNEGLAKFNSKMQRLWLMQFVTHWRKFARTKRRVREERHRAIREFSPKYGNQAFALENYSRESPKQKEPVRKSRNSFEFSDLTMVLKTSMLRRKRNERLARWAANRWILWTRMRIQGRRFYSKVGRHSLDVYLEESQPEDEEESIHVSGIFDNIENQAPSSSFLNETPISRKRRQLGISAIHADDSFYENFSLPVHSESIFKKPRASNSPATATKSSYAFKPPKMRSIVGFN</sequence>
<evidence type="ECO:0000259" key="2">
    <source>
        <dbReference type="Pfam" id="PF03399"/>
    </source>
</evidence>
<gene>
    <name evidence="3" type="ORF">WR25_17030</name>
</gene>
<feature type="region of interest" description="Disordered" evidence="1">
    <location>
        <begin position="1"/>
        <end position="53"/>
    </location>
</feature>
<evidence type="ECO:0000256" key="1">
    <source>
        <dbReference type="SAM" id="MobiDB-lite"/>
    </source>
</evidence>
<dbReference type="EMBL" id="LIAE01007433">
    <property type="protein sequence ID" value="PAV79314.1"/>
    <property type="molecule type" value="Genomic_DNA"/>
</dbReference>
<organism evidence="3 4">
    <name type="scientific">Diploscapter pachys</name>
    <dbReference type="NCBI Taxonomy" id="2018661"/>
    <lineage>
        <taxon>Eukaryota</taxon>
        <taxon>Metazoa</taxon>
        <taxon>Ecdysozoa</taxon>
        <taxon>Nematoda</taxon>
        <taxon>Chromadorea</taxon>
        <taxon>Rhabditida</taxon>
        <taxon>Rhabditina</taxon>
        <taxon>Rhabditomorpha</taxon>
        <taxon>Rhabditoidea</taxon>
        <taxon>Rhabditidae</taxon>
        <taxon>Diploscapter</taxon>
    </lineage>
</organism>
<evidence type="ECO:0000313" key="4">
    <source>
        <dbReference type="Proteomes" id="UP000218231"/>
    </source>
</evidence>
<dbReference type="PANTHER" id="PTHR12436">
    <property type="entry name" value="80 KDA MCM3-ASSOCIATED PROTEIN"/>
    <property type="match status" value="1"/>
</dbReference>
<name>A0A2A2KZF3_9BILA</name>
<evidence type="ECO:0000313" key="3">
    <source>
        <dbReference type="EMBL" id="PAV79314.1"/>
    </source>
</evidence>
<dbReference type="GO" id="GO:0006406">
    <property type="term" value="P:mRNA export from nucleus"/>
    <property type="evidence" value="ECO:0007669"/>
    <property type="project" value="TreeGrafter"/>
</dbReference>
<comment type="caution">
    <text evidence="3">The sequence shown here is derived from an EMBL/GenBank/DDBJ whole genome shotgun (WGS) entry which is preliminary data.</text>
</comment>
<dbReference type="Proteomes" id="UP000218231">
    <property type="component" value="Unassembled WGS sequence"/>
</dbReference>
<dbReference type="InterPro" id="IPR005062">
    <property type="entry name" value="SAC3/GANP/THP3_conserved"/>
</dbReference>